<protein>
    <submittedName>
        <fullName evidence="7">Cathepsin W-like</fullName>
    </submittedName>
</protein>
<evidence type="ECO:0000256" key="3">
    <source>
        <dbReference type="ARBA" id="ARBA00022801"/>
    </source>
</evidence>
<dbReference type="PANTHER" id="PTHR12411">
    <property type="entry name" value="CYSTEINE PROTEASE FAMILY C1-RELATED"/>
    <property type="match status" value="1"/>
</dbReference>
<evidence type="ECO:0000256" key="5">
    <source>
        <dbReference type="SAM" id="MobiDB-lite"/>
    </source>
</evidence>
<evidence type="ECO:0000313" key="8">
    <source>
        <dbReference type="Proteomes" id="UP000050525"/>
    </source>
</evidence>
<feature type="region of interest" description="Disordered" evidence="5">
    <location>
        <begin position="1"/>
        <end position="29"/>
    </location>
</feature>
<dbReference type="Proteomes" id="UP000050525">
    <property type="component" value="Unassembled WGS sequence"/>
</dbReference>
<evidence type="ECO:0000313" key="7">
    <source>
        <dbReference type="EMBL" id="KYO38879.1"/>
    </source>
</evidence>
<dbReference type="AlphaFoldDB" id="A0A151NQF7"/>
<dbReference type="InterPro" id="IPR000169">
    <property type="entry name" value="Pept_cys_AS"/>
</dbReference>
<evidence type="ECO:0000256" key="2">
    <source>
        <dbReference type="ARBA" id="ARBA00022670"/>
    </source>
</evidence>
<dbReference type="InterPro" id="IPR038765">
    <property type="entry name" value="Papain-like_cys_pep_sf"/>
</dbReference>
<dbReference type="SMART" id="SM00645">
    <property type="entry name" value="Pept_C1"/>
    <property type="match status" value="1"/>
</dbReference>
<feature type="domain" description="Peptidase C1A papain C-terminal" evidence="6">
    <location>
        <begin position="25"/>
        <end position="235"/>
    </location>
</feature>
<keyword evidence="2" id="KW-0645">Protease</keyword>
<proteinExistence type="inferred from homology"/>
<dbReference type="EMBL" id="AKHW03002439">
    <property type="protein sequence ID" value="KYO38879.1"/>
    <property type="molecule type" value="Genomic_DNA"/>
</dbReference>
<keyword evidence="8" id="KW-1185">Reference proteome</keyword>
<dbReference type="PROSITE" id="PS00139">
    <property type="entry name" value="THIOL_PROTEASE_CYS"/>
    <property type="match status" value="1"/>
</dbReference>
<dbReference type="KEGG" id="amj:102558525"/>
<dbReference type="CDD" id="cd02248">
    <property type="entry name" value="Peptidase_C1A"/>
    <property type="match status" value="1"/>
</dbReference>
<evidence type="ECO:0000256" key="1">
    <source>
        <dbReference type="ARBA" id="ARBA00008455"/>
    </source>
</evidence>
<dbReference type="GO" id="GO:0008234">
    <property type="term" value="F:cysteine-type peptidase activity"/>
    <property type="evidence" value="ECO:0007669"/>
    <property type="project" value="UniProtKB-KW"/>
</dbReference>
<organism evidence="7 8">
    <name type="scientific">Alligator mississippiensis</name>
    <name type="common">American alligator</name>
    <dbReference type="NCBI Taxonomy" id="8496"/>
    <lineage>
        <taxon>Eukaryota</taxon>
        <taxon>Metazoa</taxon>
        <taxon>Chordata</taxon>
        <taxon>Craniata</taxon>
        <taxon>Vertebrata</taxon>
        <taxon>Euteleostomi</taxon>
        <taxon>Archelosauria</taxon>
        <taxon>Archosauria</taxon>
        <taxon>Crocodylia</taxon>
        <taxon>Alligatoridae</taxon>
        <taxon>Alligatorinae</taxon>
        <taxon>Alligator</taxon>
    </lineage>
</organism>
<gene>
    <name evidence="7" type="ORF">Y1Q_0015335</name>
</gene>
<dbReference type="eggNOG" id="KOG1542">
    <property type="taxonomic scope" value="Eukaryota"/>
</dbReference>
<dbReference type="Pfam" id="PF00112">
    <property type="entry name" value="Peptidase_C1"/>
    <property type="match status" value="1"/>
</dbReference>
<name>A0A151NQF7_ALLMI</name>
<dbReference type="SUPFAM" id="SSF54001">
    <property type="entry name" value="Cysteine proteinases"/>
    <property type="match status" value="1"/>
</dbReference>
<dbReference type="Gene3D" id="3.90.70.10">
    <property type="entry name" value="Cysteine proteinases"/>
    <property type="match status" value="1"/>
</dbReference>
<evidence type="ECO:0000259" key="6">
    <source>
        <dbReference type="SMART" id="SM00645"/>
    </source>
</evidence>
<keyword evidence="4" id="KW-0788">Thiol protease</keyword>
<feature type="compositionally biased region" description="Pro residues" evidence="5">
    <location>
        <begin position="18"/>
        <end position="27"/>
    </location>
</feature>
<keyword evidence="3" id="KW-0378">Hydrolase</keyword>
<dbReference type="InterPro" id="IPR013128">
    <property type="entry name" value="Peptidase_C1A"/>
</dbReference>
<reference evidence="7 8" key="1">
    <citation type="journal article" date="2012" name="Genome Biol.">
        <title>Sequencing three crocodilian genomes to illuminate the evolution of archosaurs and amniotes.</title>
        <authorList>
            <person name="St John J.A."/>
            <person name="Braun E.L."/>
            <person name="Isberg S.R."/>
            <person name="Miles L.G."/>
            <person name="Chong A.Y."/>
            <person name="Gongora J."/>
            <person name="Dalzell P."/>
            <person name="Moran C."/>
            <person name="Bed'hom B."/>
            <person name="Abzhanov A."/>
            <person name="Burgess S.C."/>
            <person name="Cooksey A.M."/>
            <person name="Castoe T.A."/>
            <person name="Crawford N.G."/>
            <person name="Densmore L.D."/>
            <person name="Drew J.C."/>
            <person name="Edwards S.V."/>
            <person name="Faircloth B.C."/>
            <person name="Fujita M.K."/>
            <person name="Greenwold M.J."/>
            <person name="Hoffmann F.G."/>
            <person name="Howard J.M."/>
            <person name="Iguchi T."/>
            <person name="Janes D.E."/>
            <person name="Khan S.Y."/>
            <person name="Kohno S."/>
            <person name="de Koning A.J."/>
            <person name="Lance S.L."/>
            <person name="McCarthy F.M."/>
            <person name="McCormack J.E."/>
            <person name="Merchant M.E."/>
            <person name="Peterson D.G."/>
            <person name="Pollock D.D."/>
            <person name="Pourmand N."/>
            <person name="Raney B.J."/>
            <person name="Roessler K.A."/>
            <person name="Sanford J.R."/>
            <person name="Sawyer R.H."/>
            <person name="Schmidt C.J."/>
            <person name="Triplett E.W."/>
            <person name="Tuberville T.D."/>
            <person name="Venegas-Anaya M."/>
            <person name="Howard J.T."/>
            <person name="Jarvis E.D."/>
            <person name="Guillette L.J.Jr."/>
            <person name="Glenn T.C."/>
            <person name="Green R.E."/>
            <person name="Ray D.A."/>
        </authorList>
    </citation>
    <scope>NUCLEOTIDE SEQUENCE [LARGE SCALE GENOMIC DNA]</scope>
    <source>
        <strain evidence="7">KSC_2009_1</strain>
    </source>
</reference>
<accession>A0A151NQF7</accession>
<dbReference type="InterPro" id="IPR039417">
    <property type="entry name" value="Peptidase_C1A_papain-like"/>
</dbReference>
<dbReference type="OrthoDB" id="387093at2759"/>
<dbReference type="InterPro" id="IPR000668">
    <property type="entry name" value="Peptidase_C1A_C"/>
</dbReference>
<dbReference type="STRING" id="8496.A0A151NQF7"/>
<sequence length="252" mass="27288">MGAPLTPLGRKPLTSPLRSPPGKPAPPSCDWRKAGAVSCPSDQRTCGSCWAFAAVANVESLWFIRFKKLYKLSVQEVLDCSGLKDACKGSNLSNAFGTICRRGMNTAMSYPYEAQQGRCRWNQSNVVVRIQGFQTLPSNESELAAHVATRGPITVIMNARLLQHYRGGIITKHLASSCHPNRNHAVLIVGYGQEKSIPYWIVKNSHGSDWGEEGYFRIYRGGNACGIAEFPVTATVGQDGDGGTAHPGHCPA</sequence>
<dbReference type="PRINTS" id="PR00705">
    <property type="entry name" value="PAPAIN"/>
</dbReference>
<dbReference type="GO" id="GO:0006508">
    <property type="term" value="P:proteolysis"/>
    <property type="evidence" value="ECO:0007669"/>
    <property type="project" value="UniProtKB-KW"/>
</dbReference>
<comment type="caution">
    <text evidence="7">The sequence shown here is derived from an EMBL/GenBank/DDBJ whole genome shotgun (WGS) entry which is preliminary data.</text>
</comment>
<evidence type="ECO:0000256" key="4">
    <source>
        <dbReference type="ARBA" id="ARBA00022807"/>
    </source>
</evidence>
<comment type="similarity">
    <text evidence="1">Belongs to the peptidase C1 family.</text>
</comment>